<proteinExistence type="predicted"/>
<reference evidence="2" key="1">
    <citation type="journal article" date="2010" name="Science">
        <title>Signatures of adaptation to obligate biotrophy in the Hyaloperonospora arabidopsidis genome.</title>
        <authorList>
            <person name="Baxter L."/>
            <person name="Tripathy S."/>
            <person name="Ishaque N."/>
            <person name="Boot N."/>
            <person name="Cabral A."/>
            <person name="Kemen E."/>
            <person name="Thines M."/>
            <person name="Ah-Fong A."/>
            <person name="Anderson R."/>
            <person name="Badejoko W."/>
            <person name="Bittner-Eddy P."/>
            <person name="Boore J.L."/>
            <person name="Chibucos M.C."/>
            <person name="Coates M."/>
            <person name="Dehal P."/>
            <person name="Delehaunty K."/>
            <person name="Dong S."/>
            <person name="Downton P."/>
            <person name="Dumas B."/>
            <person name="Fabro G."/>
            <person name="Fronick C."/>
            <person name="Fuerstenberg S.I."/>
            <person name="Fulton L."/>
            <person name="Gaulin E."/>
            <person name="Govers F."/>
            <person name="Hughes L."/>
            <person name="Humphray S."/>
            <person name="Jiang R.H."/>
            <person name="Judelson H."/>
            <person name="Kamoun S."/>
            <person name="Kyung K."/>
            <person name="Meijer H."/>
            <person name="Minx P."/>
            <person name="Morris P."/>
            <person name="Nelson J."/>
            <person name="Phuntumart V."/>
            <person name="Qutob D."/>
            <person name="Rehmany A."/>
            <person name="Rougon-Cardoso A."/>
            <person name="Ryden P."/>
            <person name="Torto-Alalibo T."/>
            <person name="Studholme D."/>
            <person name="Wang Y."/>
            <person name="Win J."/>
            <person name="Wood J."/>
            <person name="Clifton S.W."/>
            <person name="Rogers J."/>
            <person name="Van den Ackerveken G."/>
            <person name="Jones J.D."/>
            <person name="McDowell J.M."/>
            <person name="Beynon J."/>
            <person name="Tyler B.M."/>
        </authorList>
    </citation>
    <scope>NUCLEOTIDE SEQUENCE [LARGE SCALE GENOMIC DNA]</scope>
    <source>
        <strain evidence="2">Emoy2</strain>
    </source>
</reference>
<evidence type="ECO:0000313" key="1">
    <source>
        <dbReference type="EnsemblProtists" id="HpaP800639"/>
    </source>
</evidence>
<dbReference type="eggNOG" id="ENOG502SI48">
    <property type="taxonomic scope" value="Eukaryota"/>
</dbReference>
<dbReference type="PANTHER" id="PTHR37067:SF3">
    <property type="entry name" value="PX DOMAIN-CONTAINING PROTEIN"/>
    <property type="match status" value="1"/>
</dbReference>
<dbReference type="Proteomes" id="UP000011713">
    <property type="component" value="Unassembled WGS sequence"/>
</dbReference>
<accession>M4B2Z1</accession>
<name>M4B2Z1_HYAAE</name>
<dbReference type="HOGENOM" id="CLU_009162_0_0_1"/>
<protein>
    <submittedName>
        <fullName evidence="1">Uncharacterized protein</fullName>
    </submittedName>
</protein>
<dbReference type="STRING" id="559515.M4B2Z1"/>
<dbReference type="VEuPathDB" id="FungiDB:HpaG800639"/>
<keyword evidence="2" id="KW-1185">Reference proteome</keyword>
<reference evidence="1" key="2">
    <citation type="submission" date="2015-06" db="UniProtKB">
        <authorList>
            <consortium name="EnsemblProtists"/>
        </authorList>
    </citation>
    <scope>IDENTIFICATION</scope>
    <source>
        <strain evidence="1">Emoy2</strain>
    </source>
</reference>
<organism evidence="1 2">
    <name type="scientific">Hyaloperonospora arabidopsidis (strain Emoy2)</name>
    <name type="common">Downy mildew agent</name>
    <name type="synonym">Peronospora arabidopsidis</name>
    <dbReference type="NCBI Taxonomy" id="559515"/>
    <lineage>
        <taxon>Eukaryota</taxon>
        <taxon>Sar</taxon>
        <taxon>Stramenopiles</taxon>
        <taxon>Oomycota</taxon>
        <taxon>Peronosporomycetes</taxon>
        <taxon>Peronosporales</taxon>
        <taxon>Peronosporaceae</taxon>
        <taxon>Hyaloperonospora</taxon>
    </lineage>
</organism>
<dbReference type="EnsemblProtists" id="HpaT800639">
    <property type="protein sequence ID" value="HpaP800639"/>
    <property type="gene ID" value="HpaG800639"/>
</dbReference>
<dbReference type="AlphaFoldDB" id="M4B2Z1"/>
<sequence>MADFQDLLNEAESRSDDIMADDMTIARFRIVVKNPTQFQQFIDCLSASESLTSSATIVLQASNQPVIGSSLLDDQRPKPSVTAAATYARFICAINFQQIADIAKSSGIYSIGLQIVPIAPALLNSARVEYCLHLQLRVFANGEVTSFHVLSVPLNNCHPLRLDGLGRISDTIEAALDVIVPRWQNLVLAIIIEREGTAAQEARTGLCNALIGRFETVLKPGFLKVCCVARQLDSLMQNFFNEILGGDEMYTKLTALVAYVSRQRALLSTMKTEAPSFGDNQWRSIASVIIWFRRYIVSIREHLKIHQATCSPHNMWWIRVVLAARVCQEVVPILHEMSNFSTMTLYPGDAVVKLRAFLVDWFSISGSLESNESPVTTVPTRPDNNSSVISKDGKYLVSNNGVFAALEDLGSIIADMLRAAKNKDESTQSMFKSALDEIAASVVDLVAGLTSIKVGMDGISATLSDLPAVLPQGLVKMRGRQFAKTVVPHMERLRLAGWTGQEIEWIEQEFQDLHGAYFRETSLKLALESCANRSSFDNSWSCLQGRFTHLRHFCEMMATAYPVSGTWHDINNVSVSGIGSLAIASPITQLPENLETDVSDLSVQAVLQANQFRRLQAVRLHMQ</sequence>
<dbReference type="EMBL" id="JH598094">
    <property type="status" value="NOT_ANNOTATED_CDS"/>
    <property type="molecule type" value="Genomic_DNA"/>
</dbReference>
<dbReference type="OMA" id="QVEYCLH"/>
<evidence type="ECO:0000313" key="2">
    <source>
        <dbReference type="Proteomes" id="UP000011713"/>
    </source>
</evidence>
<dbReference type="InParanoid" id="M4B2Z1"/>
<dbReference type="PANTHER" id="PTHR37067">
    <property type="entry name" value="PX DOMAIN-CONTAINING PROTEIN"/>
    <property type="match status" value="1"/>
</dbReference>